<reference evidence="4 5" key="1">
    <citation type="submission" date="2016-10" db="EMBL/GenBank/DDBJ databases">
        <authorList>
            <person name="de Groot N.N."/>
        </authorList>
    </citation>
    <scope>NUCLEOTIDE SEQUENCE [LARGE SCALE GENOMIC DNA]</scope>
    <source>
        <strain evidence="4 5">AR32</strain>
    </source>
</reference>
<dbReference type="Pfam" id="PF18818">
    <property type="entry name" value="MPTase-PolyVal"/>
    <property type="match status" value="1"/>
</dbReference>
<evidence type="ECO:0000313" key="4">
    <source>
        <dbReference type="EMBL" id="SEF93786.1"/>
    </source>
</evidence>
<evidence type="ECO:0000259" key="3">
    <source>
        <dbReference type="Pfam" id="PF18818"/>
    </source>
</evidence>
<organism evidence="4 5">
    <name type="scientific">Xylanibacter ruminicola</name>
    <name type="common">Prevotella ruminicola</name>
    <dbReference type="NCBI Taxonomy" id="839"/>
    <lineage>
        <taxon>Bacteria</taxon>
        <taxon>Pseudomonadati</taxon>
        <taxon>Bacteroidota</taxon>
        <taxon>Bacteroidia</taxon>
        <taxon>Bacteroidales</taxon>
        <taxon>Prevotellaceae</taxon>
        <taxon>Xylanibacter</taxon>
    </lineage>
</organism>
<evidence type="ECO:0000259" key="2">
    <source>
        <dbReference type="Pfam" id="PF08401"/>
    </source>
</evidence>
<feature type="compositionally biased region" description="Basic and acidic residues" evidence="1">
    <location>
        <begin position="390"/>
        <end position="403"/>
    </location>
</feature>
<accession>A0A1H5W3H4</accession>
<name>A0A1H5W3H4_XYLRU</name>
<dbReference type="InterPro" id="IPR041459">
    <property type="entry name" value="MPTase-PolyVal"/>
</dbReference>
<evidence type="ECO:0000256" key="1">
    <source>
        <dbReference type="SAM" id="MobiDB-lite"/>
    </source>
</evidence>
<feature type="region of interest" description="Disordered" evidence="1">
    <location>
        <begin position="371"/>
        <end position="419"/>
    </location>
</feature>
<feature type="domain" description="N-terminal" evidence="2">
    <location>
        <begin position="19"/>
        <end position="169"/>
    </location>
</feature>
<dbReference type="Proteomes" id="UP000236735">
    <property type="component" value="Unassembled WGS sequence"/>
</dbReference>
<dbReference type="Pfam" id="PF08401">
    <property type="entry name" value="ArdcN"/>
    <property type="match status" value="1"/>
</dbReference>
<protein>
    <submittedName>
        <fullName evidence="4">Antirestriction protein ArdC</fullName>
    </submittedName>
</protein>
<dbReference type="InterPro" id="IPR013610">
    <property type="entry name" value="ArdC_N"/>
</dbReference>
<feature type="domain" description="Polyvalent protein metallopeptidase" evidence="3">
    <location>
        <begin position="225"/>
        <end position="330"/>
    </location>
</feature>
<gene>
    <name evidence="4" type="ORF">SAMN05216354_2201</name>
</gene>
<dbReference type="GO" id="GO:0003697">
    <property type="term" value="F:single-stranded DNA binding"/>
    <property type="evidence" value="ECO:0007669"/>
    <property type="project" value="InterPro"/>
</dbReference>
<evidence type="ECO:0000313" key="5">
    <source>
        <dbReference type="Proteomes" id="UP000236735"/>
    </source>
</evidence>
<dbReference type="EMBL" id="FNUV01000005">
    <property type="protein sequence ID" value="SEF93786.1"/>
    <property type="molecule type" value="Genomic_DNA"/>
</dbReference>
<sequence length="419" mass="47873">MAKKNYTTNADGRSAEDKAMDKFAELMIEKITNLQGDWKKPWFSPQAAQLPRNLSGRQYNGMNSIILMLMQEKNGWQTSRYATFDRIMGLNYVKDKEGGRTPALDEKGEKLPMVSVNKGEKSTPVMLTTFTVVNAETKERIKYEDYKQMSEEERAKYNVYPKLQVYNVFNLDQTNMREARPEMYEKFLNESKGERETSDKEMESFPAIDAMIEKDLWVCPIKPTHGDNAYYSISKDMIVVPEKQQFIDGESFYSNLLHEMSHSTGSESRLNRLKPGQSFGSAEYAREELVAELTAALVSSQYGMTKHVKSDSAAYLKGWLSNLKEDPSYIKTTLLDVKRSASFIGQRVDAVNMRIERDGVNADFSDIREQNKTYAPTHQASKPGGQTTTETEKPKQEDVKSEQQEQLAARGVDPPRFHR</sequence>
<dbReference type="RefSeq" id="WP_103915958.1">
    <property type="nucleotide sequence ID" value="NZ_FNUV01000005.1"/>
</dbReference>
<proteinExistence type="predicted"/>
<dbReference type="AlphaFoldDB" id="A0A1H5W3H4"/>